<dbReference type="Gene3D" id="3.10.100.10">
    <property type="entry name" value="Mannose-Binding Protein A, subunit A"/>
    <property type="match status" value="1"/>
</dbReference>
<dbReference type="CDD" id="cd00054">
    <property type="entry name" value="EGF_CA"/>
    <property type="match status" value="2"/>
</dbReference>
<evidence type="ECO:0000256" key="1">
    <source>
        <dbReference type="ARBA" id="ARBA00022536"/>
    </source>
</evidence>
<dbReference type="InterPro" id="IPR016187">
    <property type="entry name" value="CTDL_fold"/>
</dbReference>
<dbReference type="Pfam" id="PF00008">
    <property type="entry name" value="EGF"/>
    <property type="match status" value="1"/>
</dbReference>
<name>A0A6P5A101_BRABE</name>
<proteinExistence type="predicted"/>
<feature type="disulfide bond" evidence="3">
    <location>
        <begin position="271"/>
        <end position="280"/>
    </location>
</feature>
<evidence type="ECO:0000259" key="7">
    <source>
        <dbReference type="PROSITE" id="PS50041"/>
    </source>
</evidence>
<dbReference type="PROSITE" id="PS01186">
    <property type="entry name" value="EGF_2"/>
    <property type="match status" value="2"/>
</dbReference>
<dbReference type="PROSITE" id="PS00010">
    <property type="entry name" value="ASX_HYDROXYL"/>
    <property type="match status" value="2"/>
</dbReference>
<feature type="domain" description="EGF-like" evidence="6">
    <location>
        <begin position="209"/>
        <end position="244"/>
    </location>
</feature>
<feature type="transmembrane region" description="Helical" evidence="5">
    <location>
        <begin position="96"/>
        <end position="118"/>
    </location>
</feature>
<dbReference type="Pfam" id="PF07645">
    <property type="entry name" value="EGF_CA"/>
    <property type="match status" value="1"/>
</dbReference>
<dbReference type="FunFam" id="2.10.25.10:FF:000901">
    <property type="entry name" value="Uncharacterized protein"/>
    <property type="match status" value="2"/>
</dbReference>
<feature type="domain" description="C-type lectin" evidence="7">
    <location>
        <begin position="293"/>
        <end position="424"/>
    </location>
</feature>
<dbReference type="PROSITE" id="PS00022">
    <property type="entry name" value="EGF_1"/>
    <property type="match status" value="2"/>
</dbReference>
<dbReference type="SMART" id="SM00179">
    <property type="entry name" value="EGF_CA"/>
    <property type="match status" value="2"/>
</dbReference>
<dbReference type="KEGG" id="bbel:109484148"/>
<dbReference type="InterPro" id="IPR001881">
    <property type="entry name" value="EGF-like_Ca-bd_dom"/>
</dbReference>
<accession>A0A6P5A101</accession>
<dbReference type="OrthoDB" id="7357196at2759"/>
<dbReference type="InterPro" id="IPR016186">
    <property type="entry name" value="C-type_lectin-like/link_sf"/>
</dbReference>
<dbReference type="GeneID" id="109484148"/>
<dbReference type="PROSITE" id="PS50041">
    <property type="entry name" value="C_TYPE_LECTIN_2"/>
    <property type="match status" value="1"/>
</dbReference>
<dbReference type="InterPro" id="IPR000742">
    <property type="entry name" value="EGF"/>
</dbReference>
<dbReference type="PANTHER" id="PTHR22803">
    <property type="entry name" value="MANNOSE, PHOSPHOLIPASE, LECTIN RECEPTOR RELATED"/>
    <property type="match status" value="1"/>
</dbReference>
<evidence type="ECO:0000313" key="8">
    <source>
        <dbReference type="Proteomes" id="UP000515135"/>
    </source>
</evidence>
<protein>
    <submittedName>
        <fullName evidence="9">Versican core protein-like</fullName>
    </submittedName>
</protein>
<dbReference type="SUPFAM" id="SSF57196">
    <property type="entry name" value="EGF/Laminin"/>
    <property type="match status" value="1"/>
</dbReference>
<feature type="disulfide bond" evidence="3">
    <location>
        <begin position="250"/>
        <end position="260"/>
    </location>
</feature>
<evidence type="ECO:0000256" key="3">
    <source>
        <dbReference type="PROSITE-ProRule" id="PRU00076"/>
    </source>
</evidence>
<comment type="caution">
    <text evidence="3">Lacks conserved residue(s) required for the propagation of feature annotation.</text>
</comment>
<gene>
    <name evidence="9" type="primary">LOC109484148</name>
</gene>
<feature type="domain" description="EGF-like" evidence="6">
    <location>
        <begin position="246"/>
        <end position="281"/>
    </location>
</feature>
<keyword evidence="8" id="KW-1185">Reference proteome</keyword>
<dbReference type="FunFam" id="3.10.100.10:FF:000094">
    <property type="entry name" value="Uncharacterized protein"/>
    <property type="match status" value="1"/>
</dbReference>
<dbReference type="RefSeq" id="XP_019642933.1">
    <property type="nucleotide sequence ID" value="XM_019787374.1"/>
</dbReference>
<dbReference type="InterPro" id="IPR018097">
    <property type="entry name" value="EGF_Ca-bd_CS"/>
</dbReference>
<dbReference type="InterPro" id="IPR001304">
    <property type="entry name" value="C-type_lectin-like"/>
</dbReference>
<dbReference type="InterPro" id="IPR050111">
    <property type="entry name" value="C-type_lectin/snaclec_domain"/>
</dbReference>
<dbReference type="PROSITE" id="PS50026">
    <property type="entry name" value="EGF_3"/>
    <property type="match status" value="2"/>
</dbReference>
<sequence length="427" mass="47180">MESDAKKAMMVLGAGLVRPAPSPPPPRNLETGEGEAAPGSGPQDESSDSPDQGPPHPGTPQATNRRGDGGAKTPRVGFKDRVREVWRKLKSDACRVLLGSVLLLVAAAVITVGVSLALEETSALKHNKDIRMWEWSKKIVTPWETAFYKNNSTIAHLTLPPSGTRLEWAEPTLSARANNEAVTTLITPVWTHGNNVTTATVVTPLLITDINECTSKPCQHGTCVNQDGGYKCTCSPGWTGQNCQQDINECTRNPCQHGRCVNKAGGYKCTCSAGWTGQNCQQAKQCKSGWSEFENHCYRLYPDKVTWSKANWQCKQHNANLASIKNRAENDFITDLIKNGFVRKLVWFGMTQGGRWQWTDGSRVIYTNWAPGKPDQTWLTYFGMEEKCGCLYSKTEKSWLLPSGGEKGQWNNMKCMANYSYICKAPK</sequence>
<dbReference type="Proteomes" id="UP000515135">
    <property type="component" value="Unplaced"/>
</dbReference>
<dbReference type="Pfam" id="PF00059">
    <property type="entry name" value="Lectin_C"/>
    <property type="match status" value="1"/>
</dbReference>
<evidence type="ECO:0000313" key="9">
    <source>
        <dbReference type="RefSeq" id="XP_019642933.1"/>
    </source>
</evidence>
<keyword evidence="5" id="KW-0472">Membrane</keyword>
<dbReference type="InterPro" id="IPR049883">
    <property type="entry name" value="NOTCH1_EGF-like"/>
</dbReference>
<keyword evidence="1 3" id="KW-0245">EGF-like domain</keyword>
<dbReference type="SMART" id="SM00181">
    <property type="entry name" value="EGF"/>
    <property type="match status" value="2"/>
</dbReference>
<feature type="region of interest" description="Disordered" evidence="4">
    <location>
        <begin position="1"/>
        <end position="76"/>
    </location>
</feature>
<dbReference type="SMART" id="SM00034">
    <property type="entry name" value="CLECT"/>
    <property type="match status" value="1"/>
</dbReference>
<evidence type="ECO:0000256" key="5">
    <source>
        <dbReference type="SAM" id="Phobius"/>
    </source>
</evidence>
<dbReference type="PROSITE" id="PS01187">
    <property type="entry name" value="EGF_CA"/>
    <property type="match status" value="1"/>
</dbReference>
<evidence type="ECO:0000259" key="6">
    <source>
        <dbReference type="PROSITE" id="PS50026"/>
    </source>
</evidence>
<feature type="disulfide bond" evidence="3">
    <location>
        <begin position="234"/>
        <end position="243"/>
    </location>
</feature>
<evidence type="ECO:0000256" key="4">
    <source>
        <dbReference type="SAM" id="MobiDB-lite"/>
    </source>
</evidence>
<dbReference type="InterPro" id="IPR000152">
    <property type="entry name" value="EGF-type_Asp/Asn_hydroxyl_site"/>
</dbReference>
<evidence type="ECO:0000256" key="2">
    <source>
        <dbReference type="ARBA" id="ARBA00023157"/>
    </source>
</evidence>
<dbReference type="GO" id="GO:0005509">
    <property type="term" value="F:calcium ion binding"/>
    <property type="evidence" value="ECO:0007669"/>
    <property type="project" value="InterPro"/>
</dbReference>
<feature type="disulfide bond" evidence="3">
    <location>
        <begin position="213"/>
        <end position="223"/>
    </location>
</feature>
<reference evidence="9" key="1">
    <citation type="submission" date="2025-08" db="UniProtKB">
        <authorList>
            <consortium name="RefSeq"/>
        </authorList>
    </citation>
    <scope>IDENTIFICATION</scope>
    <source>
        <tissue evidence="9">Gonad</tissue>
    </source>
</reference>
<dbReference type="SUPFAM" id="SSF56436">
    <property type="entry name" value="C-type lectin-like"/>
    <property type="match status" value="1"/>
</dbReference>
<dbReference type="AlphaFoldDB" id="A0A6P5A101"/>
<keyword evidence="5" id="KW-0812">Transmembrane</keyword>
<organism evidence="8 9">
    <name type="scientific">Branchiostoma belcheri</name>
    <name type="common">Amphioxus</name>
    <dbReference type="NCBI Taxonomy" id="7741"/>
    <lineage>
        <taxon>Eukaryota</taxon>
        <taxon>Metazoa</taxon>
        <taxon>Chordata</taxon>
        <taxon>Cephalochordata</taxon>
        <taxon>Leptocardii</taxon>
        <taxon>Amphioxiformes</taxon>
        <taxon>Branchiostomatidae</taxon>
        <taxon>Branchiostoma</taxon>
    </lineage>
</organism>
<dbReference type="Gene3D" id="2.10.25.10">
    <property type="entry name" value="Laminin"/>
    <property type="match status" value="2"/>
</dbReference>
<dbReference type="CDD" id="cd00037">
    <property type="entry name" value="CLECT"/>
    <property type="match status" value="1"/>
</dbReference>
<keyword evidence="5" id="KW-1133">Transmembrane helix</keyword>
<keyword evidence="2 3" id="KW-1015">Disulfide bond</keyword>